<evidence type="ECO:0000313" key="9">
    <source>
        <dbReference type="Proteomes" id="UP000295252"/>
    </source>
</evidence>
<dbReference type="UniPathway" id="UPA00282"/>
<keyword evidence="9" id="KW-1185">Reference proteome</keyword>
<comment type="catalytic activity">
    <reaction evidence="6">
        <text>an acyl-CoA + a 1,2-diacyl-sn-glycerol = a triacyl-sn-glycerol + CoA</text>
        <dbReference type="Rhea" id="RHEA:10868"/>
        <dbReference type="ChEBI" id="CHEBI:17815"/>
        <dbReference type="ChEBI" id="CHEBI:57287"/>
        <dbReference type="ChEBI" id="CHEBI:58342"/>
        <dbReference type="ChEBI" id="CHEBI:64615"/>
        <dbReference type="EC" id="2.3.1.20"/>
    </reaction>
</comment>
<sequence length="308" mass="34452">MSHEQFSAKLGAQCQMSMIDNNGLGPPGGDPIQISGKQIAGEDGQKKWKRVEVNVNEHVNFPKFPQGMSPDYYDDCVSNYLSKLGMEDFPPERPLWEIHVMNYPTTNAASNIVFKLHHALGDGYSLVGALLSCLKRSDNPSLPLTFPSGQSKTKFKNASTTFLPDVLSRAFNTIYYFGYGVLKGFLLRDDHTPIPSDDEGVLFRPLTMTTMEFSLDQFKQIKAKLQVTINDVIMGIIMFGTRIYMREMNHESSEANCTAVVLLNTRYAAGYKSVSEMIKPNAEMPWGNRFAFLPLPIPKLTATESSIR</sequence>
<dbReference type="OMA" id="REMNHES"/>
<evidence type="ECO:0000256" key="2">
    <source>
        <dbReference type="ARBA" id="ARBA00005189"/>
    </source>
</evidence>
<evidence type="ECO:0000256" key="3">
    <source>
        <dbReference type="ARBA" id="ARBA00013244"/>
    </source>
</evidence>
<evidence type="ECO:0000256" key="5">
    <source>
        <dbReference type="ARBA" id="ARBA00023315"/>
    </source>
</evidence>
<accession>A0A068V4L2</accession>
<dbReference type="EC" id="2.3.1.20" evidence="3"/>
<dbReference type="InParanoid" id="A0A068V4L2"/>
<evidence type="ECO:0000259" key="7">
    <source>
        <dbReference type="Pfam" id="PF03007"/>
    </source>
</evidence>
<proteinExistence type="predicted"/>
<dbReference type="AlphaFoldDB" id="A0A068V4L2"/>
<gene>
    <name evidence="8" type="ORF">GSCOC_T00042263001</name>
</gene>
<name>A0A068V4L2_COFCA</name>
<feature type="domain" description="O-acyltransferase WSD1-like N-terminal" evidence="7">
    <location>
        <begin position="92"/>
        <end position="158"/>
    </location>
</feature>
<dbReference type="InterPro" id="IPR045034">
    <property type="entry name" value="O-acyltransferase_WSD1-like"/>
</dbReference>
<reference evidence="9" key="1">
    <citation type="journal article" date="2014" name="Science">
        <title>The coffee genome provides insight into the convergent evolution of caffeine biosynthesis.</title>
        <authorList>
            <person name="Denoeud F."/>
            <person name="Carretero-Paulet L."/>
            <person name="Dereeper A."/>
            <person name="Droc G."/>
            <person name="Guyot R."/>
            <person name="Pietrella M."/>
            <person name="Zheng C."/>
            <person name="Alberti A."/>
            <person name="Anthony F."/>
            <person name="Aprea G."/>
            <person name="Aury J.M."/>
            <person name="Bento P."/>
            <person name="Bernard M."/>
            <person name="Bocs S."/>
            <person name="Campa C."/>
            <person name="Cenci A."/>
            <person name="Combes M.C."/>
            <person name="Crouzillat D."/>
            <person name="Da Silva C."/>
            <person name="Daddiego L."/>
            <person name="De Bellis F."/>
            <person name="Dussert S."/>
            <person name="Garsmeur O."/>
            <person name="Gayraud T."/>
            <person name="Guignon V."/>
            <person name="Jahn K."/>
            <person name="Jamilloux V."/>
            <person name="Joet T."/>
            <person name="Labadie K."/>
            <person name="Lan T."/>
            <person name="Leclercq J."/>
            <person name="Lepelley M."/>
            <person name="Leroy T."/>
            <person name="Li L.T."/>
            <person name="Librado P."/>
            <person name="Lopez L."/>
            <person name="Munoz A."/>
            <person name="Noel B."/>
            <person name="Pallavicini A."/>
            <person name="Perrotta G."/>
            <person name="Poncet V."/>
            <person name="Pot D."/>
            <person name="Priyono X."/>
            <person name="Rigoreau M."/>
            <person name="Rouard M."/>
            <person name="Rozas J."/>
            <person name="Tranchant-Dubreuil C."/>
            <person name="VanBuren R."/>
            <person name="Zhang Q."/>
            <person name="Andrade A.C."/>
            <person name="Argout X."/>
            <person name="Bertrand B."/>
            <person name="de Kochko A."/>
            <person name="Graziosi G."/>
            <person name="Henry R.J."/>
            <person name="Jayarama X."/>
            <person name="Ming R."/>
            <person name="Nagai C."/>
            <person name="Rounsley S."/>
            <person name="Sankoff D."/>
            <person name="Giuliano G."/>
            <person name="Albert V.A."/>
            <person name="Wincker P."/>
            <person name="Lashermes P."/>
        </authorList>
    </citation>
    <scope>NUCLEOTIDE SEQUENCE [LARGE SCALE GENOMIC DNA]</scope>
    <source>
        <strain evidence="9">cv. DH200-94</strain>
    </source>
</reference>
<dbReference type="Proteomes" id="UP000295252">
    <property type="component" value="Chromosome VII"/>
</dbReference>
<dbReference type="GO" id="GO:0005886">
    <property type="term" value="C:plasma membrane"/>
    <property type="evidence" value="ECO:0007669"/>
    <property type="project" value="TreeGrafter"/>
</dbReference>
<organism evidence="8 9">
    <name type="scientific">Coffea canephora</name>
    <name type="common">Robusta coffee</name>
    <dbReference type="NCBI Taxonomy" id="49390"/>
    <lineage>
        <taxon>Eukaryota</taxon>
        <taxon>Viridiplantae</taxon>
        <taxon>Streptophyta</taxon>
        <taxon>Embryophyta</taxon>
        <taxon>Tracheophyta</taxon>
        <taxon>Spermatophyta</taxon>
        <taxon>Magnoliopsida</taxon>
        <taxon>eudicotyledons</taxon>
        <taxon>Gunneridae</taxon>
        <taxon>Pentapetalae</taxon>
        <taxon>asterids</taxon>
        <taxon>lamiids</taxon>
        <taxon>Gentianales</taxon>
        <taxon>Rubiaceae</taxon>
        <taxon>Ixoroideae</taxon>
        <taxon>Gardenieae complex</taxon>
        <taxon>Bertiereae - Coffeeae clade</taxon>
        <taxon>Coffeeae</taxon>
        <taxon>Coffea</taxon>
    </lineage>
</organism>
<dbReference type="GO" id="GO:0019432">
    <property type="term" value="P:triglyceride biosynthetic process"/>
    <property type="evidence" value="ECO:0007669"/>
    <property type="project" value="UniProtKB-UniPathway"/>
</dbReference>
<dbReference type="InterPro" id="IPR004255">
    <property type="entry name" value="O-acyltransferase_WSD1_N"/>
</dbReference>
<dbReference type="STRING" id="49390.A0A068V4L2"/>
<evidence type="ECO:0000256" key="6">
    <source>
        <dbReference type="ARBA" id="ARBA00048109"/>
    </source>
</evidence>
<dbReference type="EMBL" id="HG739175">
    <property type="protein sequence ID" value="CDP14803.1"/>
    <property type="molecule type" value="Genomic_DNA"/>
</dbReference>
<dbReference type="OrthoDB" id="619536at2759"/>
<dbReference type="PANTHER" id="PTHR31650:SF34">
    <property type="entry name" value="O-ACYLTRANSFERASE WSD1-LIKE ISOFORM X1"/>
    <property type="match status" value="1"/>
</dbReference>
<dbReference type="Gramene" id="CDP14803">
    <property type="protein sequence ID" value="CDP14803"/>
    <property type="gene ID" value="GSCOC_T00042263001"/>
</dbReference>
<dbReference type="PANTHER" id="PTHR31650">
    <property type="entry name" value="O-ACYLTRANSFERASE (WSD1-LIKE) FAMILY PROTEIN"/>
    <property type="match status" value="1"/>
</dbReference>
<dbReference type="Pfam" id="PF03007">
    <property type="entry name" value="WS_DGAT_cat"/>
    <property type="match status" value="1"/>
</dbReference>
<evidence type="ECO:0000256" key="1">
    <source>
        <dbReference type="ARBA" id="ARBA00004771"/>
    </source>
</evidence>
<keyword evidence="4" id="KW-0808">Transferase</keyword>
<comment type="pathway">
    <text evidence="1">Glycerolipid metabolism; triacylglycerol biosynthesis.</text>
</comment>
<protein>
    <recommendedName>
        <fullName evidence="3">diacylglycerol O-acyltransferase</fullName>
        <ecNumber evidence="3">2.3.1.20</ecNumber>
    </recommendedName>
</protein>
<evidence type="ECO:0000313" key="8">
    <source>
        <dbReference type="EMBL" id="CDP14803.1"/>
    </source>
</evidence>
<dbReference type="GO" id="GO:0004144">
    <property type="term" value="F:diacylglycerol O-acyltransferase activity"/>
    <property type="evidence" value="ECO:0007669"/>
    <property type="project" value="UniProtKB-EC"/>
</dbReference>
<comment type="pathway">
    <text evidence="2">Lipid metabolism.</text>
</comment>
<dbReference type="PhylomeDB" id="A0A068V4L2"/>
<keyword evidence="5" id="KW-0012">Acyltransferase</keyword>
<evidence type="ECO:0000256" key="4">
    <source>
        <dbReference type="ARBA" id="ARBA00022679"/>
    </source>
</evidence>